<evidence type="ECO:0000256" key="9">
    <source>
        <dbReference type="ARBA" id="ARBA00022741"/>
    </source>
</evidence>
<evidence type="ECO:0000313" key="18">
    <source>
        <dbReference type="EMBL" id="KAK0180154.1"/>
    </source>
</evidence>
<dbReference type="InterPro" id="IPR023465">
    <property type="entry name" value="Riboflavin_kinase_dom_sf"/>
</dbReference>
<dbReference type="GO" id="GO:0009231">
    <property type="term" value="P:riboflavin biosynthetic process"/>
    <property type="evidence" value="ECO:0007669"/>
    <property type="project" value="InterPro"/>
</dbReference>
<organism evidence="18 19">
    <name type="scientific">Microctonus hyperodae</name>
    <name type="common">Parasitoid wasp</name>
    <dbReference type="NCBI Taxonomy" id="165561"/>
    <lineage>
        <taxon>Eukaryota</taxon>
        <taxon>Metazoa</taxon>
        <taxon>Ecdysozoa</taxon>
        <taxon>Arthropoda</taxon>
        <taxon>Hexapoda</taxon>
        <taxon>Insecta</taxon>
        <taxon>Pterygota</taxon>
        <taxon>Neoptera</taxon>
        <taxon>Endopterygota</taxon>
        <taxon>Hymenoptera</taxon>
        <taxon>Apocrita</taxon>
        <taxon>Ichneumonoidea</taxon>
        <taxon>Braconidae</taxon>
        <taxon>Euphorinae</taxon>
        <taxon>Microctonus</taxon>
    </lineage>
</organism>
<comment type="caution">
    <text evidence="18">The sequence shown here is derived from an EMBL/GenBank/DDBJ whole genome shotgun (WGS) entry which is preliminary data.</text>
</comment>
<dbReference type="SMART" id="SM00904">
    <property type="entry name" value="Flavokinase"/>
    <property type="match status" value="1"/>
</dbReference>
<dbReference type="PANTHER" id="PTHR22749">
    <property type="entry name" value="RIBOFLAVIN KINASE/FMN ADENYLYLTRANSFERASE"/>
    <property type="match status" value="1"/>
</dbReference>
<dbReference type="GO" id="GO:0046872">
    <property type="term" value="F:metal ion binding"/>
    <property type="evidence" value="ECO:0007669"/>
    <property type="project" value="UniProtKB-KW"/>
</dbReference>
<evidence type="ECO:0000256" key="16">
    <source>
        <dbReference type="ARBA" id="ARBA00077632"/>
    </source>
</evidence>
<reference evidence="18" key="1">
    <citation type="journal article" date="2023" name="bioRxiv">
        <title>Scaffold-level genome assemblies of two parasitoid biocontrol wasps reveal the parthenogenesis mechanism and an associated novel virus.</title>
        <authorList>
            <person name="Inwood S."/>
            <person name="Skelly J."/>
            <person name="Guhlin J."/>
            <person name="Harrop T."/>
            <person name="Goldson S."/>
            <person name="Dearden P."/>
        </authorList>
    </citation>
    <scope>NUCLEOTIDE SEQUENCE</scope>
    <source>
        <strain evidence="18">Lincoln</strain>
        <tissue evidence="18">Whole body</tissue>
    </source>
</reference>
<keyword evidence="12" id="KW-0067">ATP-binding</keyword>
<feature type="domain" description="Riboflavin kinase" evidence="17">
    <location>
        <begin position="6"/>
        <end position="133"/>
    </location>
</feature>
<evidence type="ECO:0000256" key="7">
    <source>
        <dbReference type="ARBA" id="ARBA00022679"/>
    </source>
</evidence>
<keyword evidence="7" id="KW-0808">Transferase</keyword>
<comment type="cofactor">
    <cofactor evidence="1">
        <name>Zn(2+)</name>
        <dbReference type="ChEBI" id="CHEBI:29105"/>
    </cofactor>
</comment>
<keyword evidence="6" id="KW-0288">FMN</keyword>
<protein>
    <recommendedName>
        <fullName evidence="4">Riboflavin kinase</fullName>
        <ecNumber evidence="3">2.7.1.26</ecNumber>
    </recommendedName>
    <alternativeName>
        <fullName evidence="16">ATP:riboflavin 5'-phosphotransferase</fullName>
    </alternativeName>
    <alternativeName>
        <fullName evidence="13">Flavokinase</fullName>
    </alternativeName>
</protein>
<keyword evidence="19" id="KW-1185">Reference proteome</keyword>
<gene>
    <name evidence="18" type="ORF">PV327_005823</name>
</gene>
<evidence type="ECO:0000256" key="2">
    <source>
        <dbReference type="ARBA" id="ARBA00005201"/>
    </source>
</evidence>
<dbReference type="FunFam" id="2.40.30.30:FF:000002">
    <property type="entry name" value="Riboflavin kinase, putative"/>
    <property type="match status" value="1"/>
</dbReference>
<evidence type="ECO:0000256" key="6">
    <source>
        <dbReference type="ARBA" id="ARBA00022643"/>
    </source>
</evidence>
<evidence type="ECO:0000259" key="17">
    <source>
        <dbReference type="SMART" id="SM00904"/>
    </source>
</evidence>
<sequence length="149" mass="16951">MSSGSILPYFVSGIIVKGFGRGSKSLGIPTANFPEDVVDSLPQDFKTGIYYGWAAFEGEIYKMVMSIGWNPFYKNEKKTMEVHMLHEFNNDLHGKHLKIAIMGFIRPERDFASLADLINEIKHDIEVANLKLNTTEMIEYKSCEFLTFS</sequence>
<comment type="catalytic activity">
    <reaction evidence="14">
        <text>riboflavin + ATP = FMN + ADP + H(+)</text>
        <dbReference type="Rhea" id="RHEA:14357"/>
        <dbReference type="ChEBI" id="CHEBI:15378"/>
        <dbReference type="ChEBI" id="CHEBI:30616"/>
        <dbReference type="ChEBI" id="CHEBI:57986"/>
        <dbReference type="ChEBI" id="CHEBI:58210"/>
        <dbReference type="ChEBI" id="CHEBI:456216"/>
        <dbReference type="EC" id="2.7.1.26"/>
    </reaction>
    <physiologicalReaction direction="left-to-right" evidence="14">
        <dbReference type="Rhea" id="RHEA:14358"/>
    </physiologicalReaction>
</comment>
<keyword evidence="9" id="KW-0547">Nucleotide-binding</keyword>
<dbReference type="GO" id="GO:0005739">
    <property type="term" value="C:mitochondrion"/>
    <property type="evidence" value="ECO:0007669"/>
    <property type="project" value="TreeGrafter"/>
</dbReference>
<dbReference type="EMBL" id="JAQQBR010000003">
    <property type="protein sequence ID" value="KAK0180154.1"/>
    <property type="molecule type" value="Genomic_DNA"/>
</dbReference>
<evidence type="ECO:0000256" key="5">
    <source>
        <dbReference type="ARBA" id="ARBA00022630"/>
    </source>
</evidence>
<reference evidence="18" key="2">
    <citation type="submission" date="2023-03" db="EMBL/GenBank/DDBJ databases">
        <authorList>
            <person name="Inwood S.N."/>
            <person name="Skelly J.G."/>
            <person name="Guhlin J."/>
            <person name="Harrop T.W.R."/>
            <person name="Goldson S.G."/>
            <person name="Dearden P.K."/>
        </authorList>
    </citation>
    <scope>NUCLEOTIDE SEQUENCE</scope>
    <source>
        <strain evidence="18">Lincoln</strain>
        <tissue evidence="18">Whole body</tissue>
    </source>
</reference>
<dbReference type="EC" id="2.7.1.26" evidence="3"/>
<evidence type="ECO:0000256" key="13">
    <source>
        <dbReference type="ARBA" id="ARBA00029789"/>
    </source>
</evidence>
<dbReference type="Proteomes" id="UP001168972">
    <property type="component" value="Unassembled WGS sequence"/>
</dbReference>
<keyword evidence="8" id="KW-0479">Metal-binding</keyword>
<evidence type="ECO:0000313" key="19">
    <source>
        <dbReference type="Proteomes" id="UP001168972"/>
    </source>
</evidence>
<dbReference type="SUPFAM" id="SSF82114">
    <property type="entry name" value="Riboflavin kinase-like"/>
    <property type="match status" value="1"/>
</dbReference>
<name>A0AA39G3M1_MICHY</name>
<keyword evidence="5" id="KW-0285">Flavoprotein</keyword>
<evidence type="ECO:0000256" key="1">
    <source>
        <dbReference type="ARBA" id="ARBA00001947"/>
    </source>
</evidence>
<evidence type="ECO:0000256" key="4">
    <source>
        <dbReference type="ARBA" id="ARBA00017394"/>
    </source>
</evidence>
<evidence type="ECO:0000256" key="12">
    <source>
        <dbReference type="ARBA" id="ARBA00022840"/>
    </source>
</evidence>
<proteinExistence type="predicted"/>
<dbReference type="GO" id="GO:0009398">
    <property type="term" value="P:FMN biosynthetic process"/>
    <property type="evidence" value="ECO:0007669"/>
    <property type="project" value="TreeGrafter"/>
</dbReference>
<accession>A0AA39G3M1</accession>
<dbReference type="PANTHER" id="PTHR22749:SF6">
    <property type="entry name" value="RIBOFLAVIN KINASE"/>
    <property type="match status" value="1"/>
</dbReference>
<dbReference type="InterPro" id="IPR023468">
    <property type="entry name" value="Riboflavin_kinase"/>
</dbReference>
<dbReference type="GO" id="GO:0005524">
    <property type="term" value="F:ATP binding"/>
    <property type="evidence" value="ECO:0007669"/>
    <property type="project" value="UniProtKB-KW"/>
</dbReference>
<evidence type="ECO:0000256" key="3">
    <source>
        <dbReference type="ARBA" id="ARBA00012105"/>
    </source>
</evidence>
<evidence type="ECO:0000256" key="10">
    <source>
        <dbReference type="ARBA" id="ARBA00022777"/>
    </source>
</evidence>
<dbReference type="AlphaFoldDB" id="A0AA39G3M1"/>
<dbReference type="InterPro" id="IPR015865">
    <property type="entry name" value="Riboflavin_kinase_bac/euk"/>
</dbReference>
<evidence type="ECO:0000256" key="8">
    <source>
        <dbReference type="ARBA" id="ARBA00022723"/>
    </source>
</evidence>
<comment type="pathway">
    <text evidence="2">Cofactor biosynthesis; FMN biosynthesis; FMN from riboflavin (ATP route): step 1/1.</text>
</comment>
<dbReference type="Gene3D" id="2.40.30.30">
    <property type="entry name" value="Riboflavin kinase-like"/>
    <property type="match status" value="1"/>
</dbReference>
<evidence type="ECO:0000256" key="15">
    <source>
        <dbReference type="ARBA" id="ARBA00054097"/>
    </source>
</evidence>
<keyword evidence="11" id="KW-0862">Zinc</keyword>
<keyword evidence="10" id="KW-0418">Kinase</keyword>
<evidence type="ECO:0000256" key="11">
    <source>
        <dbReference type="ARBA" id="ARBA00022833"/>
    </source>
</evidence>
<dbReference type="GO" id="GO:0008531">
    <property type="term" value="F:riboflavin kinase activity"/>
    <property type="evidence" value="ECO:0007669"/>
    <property type="project" value="UniProtKB-EC"/>
</dbReference>
<dbReference type="Pfam" id="PF01687">
    <property type="entry name" value="Flavokinase"/>
    <property type="match status" value="1"/>
</dbReference>
<evidence type="ECO:0000256" key="14">
    <source>
        <dbReference type="ARBA" id="ARBA00050912"/>
    </source>
</evidence>
<comment type="function">
    <text evidence="15">Catalyzes the phosphorylation of riboflavin (vitamin B2) to form flavin-mononucleotide (FMN), hence rate-limiting enzyme in the synthesis of FAD. Essential for TNF-induced reactive oxygen species (ROS) production. Through its interaction with both TNFRSF1A and CYBA, physically and functionally couples TNFRSF1A to NADPH oxidase. TNF-activation of RFK may enhance the incorporation of FAD in NADPH oxidase, a critical step for the assembly and activation of NADPH oxidase.</text>
</comment>